<evidence type="ECO:0000313" key="4">
    <source>
        <dbReference type="Proteomes" id="UP001166191"/>
    </source>
</evidence>
<feature type="region of interest" description="Disordered" evidence="1">
    <location>
        <begin position="1"/>
        <end position="20"/>
    </location>
</feature>
<dbReference type="Proteomes" id="UP001166191">
    <property type="component" value="Unassembled WGS sequence"/>
</dbReference>
<protein>
    <recommendedName>
        <fullName evidence="2">HTH DNA binding domain-containing protein</fullName>
    </recommendedName>
</protein>
<comment type="caution">
    <text evidence="3">The sequence shown here is derived from an EMBL/GenBank/DDBJ whole genome shotgun (WGS) entry which is preliminary data.</text>
</comment>
<evidence type="ECO:0000256" key="1">
    <source>
        <dbReference type="SAM" id="MobiDB-lite"/>
    </source>
</evidence>
<reference evidence="3" key="1">
    <citation type="submission" date="2021-06" db="EMBL/GenBank/DDBJ databases">
        <title>Paracoccus bacterium XHP0099 sp. nov., isolated from the surface waters of the Yellow Sea.</title>
        <authorList>
            <person name="Xue H."/>
            <person name="Zhang D."/>
        </authorList>
    </citation>
    <scope>NUCLEOTIDE SEQUENCE</scope>
    <source>
        <strain evidence="3">XHP0099</strain>
    </source>
</reference>
<dbReference type="EMBL" id="JAHKNG010000052">
    <property type="protein sequence ID" value="MBU3032047.1"/>
    <property type="molecule type" value="Genomic_DNA"/>
</dbReference>
<feature type="domain" description="HTH DNA binding" evidence="2">
    <location>
        <begin position="275"/>
        <end position="326"/>
    </location>
</feature>
<dbReference type="InterPro" id="IPR021068">
    <property type="entry name" value="HTH_DNA-bd"/>
</dbReference>
<name>A0ABS6AQB5_9RHOB</name>
<dbReference type="RefSeq" id="WP_216034655.1">
    <property type="nucleotide sequence ID" value="NZ_JAHKNG010000052.1"/>
</dbReference>
<sequence length="330" mass="34554">MSDTTSSYQPLKPGAEGLDPAPWTRAQAECAVLLAEAAAAGARLDAALLALPGDARAGAIRRLALVEVEALLWAQGMPMRREEIGKDLLDARAETDLEAMRLARWATRRLDGQGGLTDLRGFLGLHRIGAGAGLPDAVGEMTGRPSGAGFDAAAAAFRAALEGLAMLHPLARAPAAMLLWRLAGLSPPGLMVERAVWAARAMAAGCEALPFLPLGRAGRQVREPGGAPAGQIARHLRAVTEGAEEARQLLSRLGAWRMGALEATEKIKGDTAARVIAALIAHPLLSAPEAEAAADISRITAERMLNRMTGMGLIREVTGAGRFRLWTAVA</sequence>
<gene>
    <name evidence="3" type="ORF">KNW02_18270</name>
</gene>
<keyword evidence="4" id="KW-1185">Reference proteome</keyword>
<evidence type="ECO:0000259" key="2">
    <source>
        <dbReference type="Pfam" id="PF11972"/>
    </source>
</evidence>
<organism evidence="3 4">
    <name type="scientific">Paracoccus marinaquae</name>
    <dbReference type="NCBI Taxonomy" id="2841926"/>
    <lineage>
        <taxon>Bacteria</taxon>
        <taxon>Pseudomonadati</taxon>
        <taxon>Pseudomonadota</taxon>
        <taxon>Alphaproteobacteria</taxon>
        <taxon>Rhodobacterales</taxon>
        <taxon>Paracoccaceae</taxon>
        <taxon>Paracoccus</taxon>
    </lineage>
</organism>
<evidence type="ECO:0000313" key="3">
    <source>
        <dbReference type="EMBL" id="MBU3032047.1"/>
    </source>
</evidence>
<dbReference type="Pfam" id="PF11972">
    <property type="entry name" value="HTH_13"/>
    <property type="match status" value="1"/>
</dbReference>
<proteinExistence type="predicted"/>
<accession>A0ABS6AQB5</accession>